<feature type="domain" description="C-type lectin" evidence="3">
    <location>
        <begin position="112"/>
        <end position="240"/>
    </location>
</feature>
<dbReference type="Pfam" id="PF00059">
    <property type="entry name" value="Lectin_C"/>
    <property type="match status" value="1"/>
</dbReference>
<feature type="signal peptide" evidence="2">
    <location>
        <begin position="1"/>
        <end position="18"/>
    </location>
</feature>
<feature type="chain" id="PRO_5036447783" description="C-type lectin domain-containing protein" evidence="2">
    <location>
        <begin position="19"/>
        <end position="246"/>
    </location>
</feature>
<reference evidence="4" key="1">
    <citation type="submission" date="2022-08" db="UniProtKB">
        <authorList>
            <consortium name="EnsemblMetazoa"/>
        </authorList>
    </citation>
    <scope>IDENTIFICATION</scope>
    <source>
        <strain evidence="4">05x7-T-G4-1.051#20</strain>
    </source>
</reference>
<dbReference type="InterPro" id="IPR001304">
    <property type="entry name" value="C-type_lectin-like"/>
</dbReference>
<dbReference type="InterPro" id="IPR016186">
    <property type="entry name" value="C-type_lectin-like/link_sf"/>
</dbReference>
<dbReference type="CDD" id="cd00037">
    <property type="entry name" value="CLECT"/>
    <property type="match status" value="1"/>
</dbReference>
<evidence type="ECO:0000259" key="3">
    <source>
        <dbReference type="PROSITE" id="PS50041"/>
    </source>
</evidence>
<protein>
    <recommendedName>
        <fullName evidence="3">C-type lectin domain-containing protein</fullName>
    </recommendedName>
</protein>
<organism evidence="4 5">
    <name type="scientific">Magallana gigas</name>
    <name type="common">Pacific oyster</name>
    <name type="synonym">Crassostrea gigas</name>
    <dbReference type="NCBI Taxonomy" id="29159"/>
    <lineage>
        <taxon>Eukaryota</taxon>
        <taxon>Metazoa</taxon>
        <taxon>Spiralia</taxon>
        <taxon>Lophotrochozoa</taxon>
        <taxon>Mollusca</taxon>
        <taxon>Bivalvia</taxon>
        <taxon>Autobranchia</taxon>
        <taxon>Pteriomorphia</taxon>
        <taxon>Ostreida</taxon>
        <taxon>Ostreoidea</taxon>
        <taxon>Ostreidae</taxon>
        <taxon>Magallana</taxon>
    </lineage>
</organism>
<dbReference type="InterPro" id="IPR016187">
    <property type="entry name" value="CTDL_fold"/>
</dbReference>
<evidence type="ECO:0000256" key="2">
    <source>
        <dbReference type="SAM" id="SignalP"/>
    </source>
</evidence>
<dbReference type="SUPFAM" id="SSF56436">
    <property type="entry name" value="C-type lectin-like"/>
    <property type="match status" value="1"/>
</dbReference>
<evidence type="ECO:0000313" key="5">
    <source>
        <dbReference type="Proteomes" id="UP000005408"/>
    </source>
</evidence>
<proteinExistence type="predicted"/>
<dbReference type="InterPro" id="IPR018378">
    <property type="entry name" value="C-type_lectin_CS"/>
</dbReference>
<keyword evidence="5" id="KW-1185">Reference proteome</keyword>
<name>A0A8W8MGD7_MAGGI</name>
<dbReference type="Gene3D" id="3.10.100.10">
    <property type="entry name" value="Mannose-Binding Protein A, subunit A"/>
    <property type="match status" value="1"/>
</dbReference>
<dbReference type="PROSITE" id="PS50041">
    <property type="entry name" value="C_TYPE_LECTIN_2"/>
    <property type="match status" value="1"/>
</dbReference>
<keyword evidence="1" id="KW-1015">Disulfide bond</keyword>
<dbReference type="AlphaFoldDB" id="A0A8W8MGD7"/>
<sequence>MIIAMVYVLLELTAHTRAQYKDIVYLQNNIVESTNSSLSMFDLQEVSLVKCGSLCLLNQCCKEFLYSRHNQRCIGVHFADFQSTSPIISLAFSSFEGMLAYQKGCENGWLKFNGHCYRKSSSKTTWANAKLECQKMCSYLVEIESKEESGWLATTFLDNANCRSDPFFDCTAWTGGNDLDTEGQYKWDHSNTLMSFTNWHYHEPSLGNPNQALNKDCIDMLRDGVWNDRPCSYSNSVICEKSFNKE</sequence>
<dbReference type="PROSITE" id="PS00615">
    <property type="entry name" value="C_TYPE_LECTIN_1"/>
    <property type="match status" value="1"/>
</dbReference>
<dbReference type="Proteomes" id="UP000005408">
    <property type="component" value="Unassembled WGS sequence"/>
</dbReference>
<evidence type="ECO:0000313" key="4">
    <source>
        <dbReference type="EnsemblMetazoa" id="G32938.1:cds"/>
    </source>
</evidence>
<dbReference type="SMART" id="SM00034">
    <property type="entry name" value="CLECT"/>
    <property type="match status" value="1"/>
</dbReference>
<keyword evidence="2" id="KW-0732">Signal</keyword>
<accession>A0A8W8MGD7</accession>
<dbReference type="InterPro" id="IPR050111">
    <property type="entry name" value="C-type_lectin/snaclec_domain"/>
</dbReference>
<dbReference type="EnsemblMetazoa" id="G32938.1">
    <property type="protein sequence ID" value="G32938.1:cds"/>
    <property type="gene ID" value="G32938"/>
</dbReference>
<dbReference type="PANTHER" id="PTHR22803">
    <property type="entry name" value="MANNOSE, PHOSPHOLIPASE, LECTIN RECEPTOR RELATED"/>
    <property type="match status" value="1"/>
</dbReference>
<evidence type="ECO:0000256" key="1">
    <source>
        <dbReference type="ARBA" id="ARBA00023157"/>
    </source>
</evidence>